<dbReference type="GO" id="GO:0005789">
    <property type="term" value="C:endoplasmic reticulum membrane"/>
    <property type="evidence" value="ECO:0007669"/>
    <property type="project" value="UniProtKB-SubCell"/>
</dbReference>
<proteinExistence type="inferred from homology"/>
<dbReference type="InterPro" id="IPR003018">
    <property type="entry name" value="GAF"/>
</dbReference>
<name>A0A443PLK4_9MAGN</name>
<comment type="similarity">
    <text evidence="2 18">Belongs to the ethylene receptor family.</text>
</comment>
<dbReference type="GO" id="GO:0046872">
    <property type="term" value="F:metal ion binding"/>
    <property type="evidence" value="ECO:0007669"/>
    <property type="project" value="UniProtKB-UniRule"/>
</dbReference>
<dbReference type="SMART" id="SM00448">
    <property type="entry name" value="REC"/>
    <property type="match status" value="1"/>
</dbReference>
<evidence type="ECO:0000256" key="7">
    <source>
        <dbReference type="ARBA" id="ARBA00022741"/>
    </source>
</evidence>
<feature type="transmembrane region" description="Helical" evidence="24">
    <location>
        <begin position="76"/>
        <end position="99"/>
    </location>
</feature>
<evidence type="ECO:0000256" key="5">
    <source>
        <dbReference type="ARBA" id="ARBA00022692"/>
    </source>
</evidence>
<dbReference type="PROSITE" id="PS50109">
    <property type="entry name" value="HIS_KIN"/>
    <property type="match status" value="1"/>
</dbReference>
<evidence type="ECO:0000256" key="24">
    <source>
        <dbReference type="SAM" id="Phobius"/>
    </source>
</evidence>
<dbReference type="InterPro" id="IPR005467">
    <property type="entry name" value="His_kinase_dom"/>
</dbReference>
<evidence type="ECO:0000256" key="2">
    <source>
        <dbReference type="ARBA" id="ARBA00009842"/>
    </source>
</evidence>
<evidence type="ECO:0000259" key="27">
    <source>
        <dbReference type="PROSITE" id="PS50110"/>
    </source>
</evidence>
<evidence type="ECO:0000256" key="1">
    <source>
        <dbReference type="ARBA" id="ARBA00004477"/>
    </source>
</evidence>
<evidence type="ECO:0000256" key="10">
    <source>
        <dbReference type="ARBA" id="ARBA00022824"/>
    </source>
</evidence>
<evidence type="ECO:0000256" key="17">
    <source>
        <dbReference type="ARBA" id="ARBA00023170"/>
    </source>
</evidence>
<comment type="subcellular location">
    <subcellularLocation>
        <location evidence="1">Endoplasmic reticulum membrane</location>
        <topology evidence="1">Multi-pass membrane protein</topology>
    </subcellularLocation>
</comment>
<keyword evidence="13 18" id="KW-0186">Copper</keyword>
<dbReference type="PANTHER" id="PTHR24423">
    <property type="entry name" value="TWO-COMPONENT SENSOR HISTIDINE KINASE"/>
    <property type="match status" value="1"/>
</dbReference>
<feature type="cross-link" description="Glycyl lysine isopeptide (Lys-Gly) (interchain with G-Cter in ubiquitin)" evidence="22">
    <location>
        <position position="731"/>
    </location>
</feature>
<keyword evidence="14 18" id="KW-0902">Two-component regulatory system</keyword>
<evidence type="ECO:0000256" key="22">
    <source>
        <dbReference type="PIRSR" id="PIRSR026389-4"/>
    </source>
</evidence>
<keyword evidence="5 24" id="KW-0812">Transmembrane</keyword>
<dbReference type="STRING" id="337451.A0A443PLK4"/>
<evidence type="ECO:0000256" key="16">
    <source>
        <dbReference type="ARBA" id="ARBA00023157"/>
    </source>
</evidence>
<feature type="signal peptide" evidence="25">
    <location>
        <begin position="1"/>
        <end position="20"/>
    </location>
</feature>
<feature type="transmembrane region" description="Helical" evidence="24">
    <location>
        <begin position="111"/>
        <end position="136"/>
    </location>
</feature>
<dbReference type="InterPro" id="IPR011006">
    <property type="entry name" value="CheY-like_superfamily"/>
</dbReference>
<feature type="domain" description="Response regulatory" evidence="27">
    <location>
        <begin position="628"/>
        <end position="746"/>
    </location>
</feature>
<comment type="cofactor">
    <cofactor evidence="20">
        <name>Cu cation</name>
        <dbReference type="ChEBI" id="CHEBI:23378"/>
    </cofactor>
    <text evidence="20">Binds 1 copper ion per dimer.</text>
</comment>
<keyword evidence="4 18" id="KW-0808">Transferase</keyword>
<keyword evidence="7 18" id="KW-0547">Nucleotide-binding</keyword>
<sequence length="752" mass="84073">MLRVLGHGLLISSLFFTVSAIDTGFSNCNCDDDGLWAIESILKCQKVSDLLIALAYFSIPIELGYFVSCSNLPFKWVLIQFIAFIVLCGLTHLFTAWVYEPHSFQMMLALTVFKFLTALVSCATSITLVTMIPLLLRVKVRELFLKNKTRELDREVGMMKKQEEASWHVRMLTREIRKSLDRHTILYTTLVELSKTLLLQNCAVWMPNEERTLMILTHELKQRNSSDHPIPINDADVQEIKGSKGVKILRPDSPLGLASSGGNGEPGGVAAIRMPMLRVSNFKGGTPELIQACYAILVLVLPNVDSRTWSYQELEIVEVVADQVAVAISHAAVLEESQLMREKLAEQNRVLQQAKRDAMMASQARNSFQKVMSHGMRRPMHSISGLLSLMQLENLGPDQRLIVDAMTKTSSVVSTLINDVMEISTVDNGTLSLQMRSFRLHPMIKEAACLAKCMCVFKGFDFGVQVEKTVPDWVIGDEKRIFQVILHMVGNLLTRCDGGFLMFRVLTESGSEGGQDQRWVPWRMNSSQGYAYVKFEIKMSSLQQSEASTSLVQIARRPISDRTGSNLSFSMCKKLVQMMQGDIWVVPNSQGFAESMMLVLRFQLQPTVIPEPGGSSENPPSSLFRGLKVLVADDDDVNRSVTRRLLEKLGCNVSAVASGVECLNSLGAMGTSFQVVLLDLHMPEMDGFEVARRIPKYRSGSWPLIVALTASVDEDVWERCLQTGMNGVIRKPVLLQTMRDELYRVLQASQVV</sequence>
<dbReference type="SUPFAM" id="SSF47384">
    <property type="entry name" value="Homodimeric domain of signal transducing histidine kinase"/>
    <property type="match status" value="1"/>
</dbReference>
<accession>A0A443PLK4</accession>
<dbReference type="Gene3D" id="3.30.565.10">
    <property type="entry name" value="Histidine kinase-like ATPase, C-terminal domain"/>
    <property type="match status" value="1"/>
</dbReference>
<evidence type="ECO:0000256" key="6">
    <source>
        <dbReference type="ARBA" id="ARBA00022723"/>
    </source>
</evidence>
<dbReference type="InterPro" id="IPR014525">
    <property type="entry name" value="ETR"/>
</dbReference>
<dbReference type="Pfam" id="PF00072">
    <property type="entry name" value="Response_reg"/>
    <property type="match status" value="1"/>
</dbReference>
<dbReference type="Pfam" id="PF25487">
    <property type="entry name" value="ETR1_N"/>
    <property type="match status" value="1"/>
</dbReference>
<dbReference type="InterPro" id="IPR001789">
    <property type="entry name" value="Sig_transdc_resp-reg_receiver"/>
</dbReference>
<dbReference type="SMART" id="SM00065">
    <property type="entry name" value="GAF"/>
    <property type="match status" value="1"/>
</dbReference>
<feature type="modified residue" description="4-aspartylphosphate" evidence="23">
    <location>
        <position position="679"/>
    </location>
</feature>
<evidence type="ECO:0000256" key="23">
    <source>
        <dbReference type="PROSITE-ProRule" id="PRU00169"/>
    </source>
</evidence>
<dbReference type="SUPFAM" id="SSF52172">
    <property type="entry name" value="CheY-like"/>
    <property type="match status" value="1"/>
</dbReference>
<dbReference type="Gene3D" id="3.30.450.40">
    <property type="match status" value="1"/>
</dbReference>
<dbReference type="InterPro" id="IPR036890">
    <property type="entry name" value="HATPase_C_sf"/>
</dbReference>
<keyword evidence="3 23" id="KW-0597">Phosphoprotein</keyword>
<dbReference type="GO" id="GO:0038199">
    <property type="term" value="F:ethylene receptor activity"/>
    <property type="evidence" value="ECO:0007669"/>
    <property type="project" value="UniProtKB-UniRule"/>
</dbReference>
<dbReference type="PANTHER" id="PTHR24423:SF633">
    <property type="entry name" value="ETHYLENE RECEPTOR 2"/>
    <property type="match status" value="1"/>
</dbReference>
<keyword evidence="8 18" id="KW-0936">Ethylene signaling pathway</keyword>
<keyword evidence="10 18" id="KW-0256">Endoplasmic reticulum</keyword>
<evidence type="ECO:0000313" key="28">
    <source>
        <dbReference type="EMBL" id="RWR91671.1"/>
    </source>
</evidence>
<evidence type="ECO:0000256" key="15">
    <source>
        <dbReference type="ARBA" id="ARBA00023136"/>
    </source>
</evidence>
<dbReference type="AlphaFoldDB" id="A0A443PLK4"/>
<dbReference type="Pfam" id="PF01590">
    <property type="entry name" value="GAF"/>
    <property type="match status" value="1"/>
</dbReference>
<evidence type="ECO:0000256" key="9">
    <source>
        <dbReference type="ARBA" id="ARBA00022777"/>
    </source>
</evidence>
<dbReference type="GO" id="GO:0010105">
    <property type="term" value="P:negative regulation of ethylene-activated signaling pathway"/>
    <property type="evidence" value="ECO:0007669"/>
    <property type="project" value="UniProtKB-ARBA"/>
</dbReference>
<evidence type="ECO:0000256" key="3">
    <source>
        <dbReference type="ARBA" id="ARBA00022553"/>
    </source>
</evidence>
<keyword evidence="15 18" id="KW-0472">Membrane</keyword>
<feature type="disulfide bond" description="Interchain" evidence="21">
    <location>
        <position position="30"/>
    </location>
</feature>
<evidence type="ECO:0000256" key="19">
    <source>
        <dbReference type="PIRSR" id="PIRSR026389-1"/>
    </source>
</evidence>
<dbReference type="InterPro" id="IPR058544">
    <property type="entry name" value="ETR1_N"/>
</dbReference>
<evidence type="ECO:0000256" key="12">
    <source>
        <dbReference type="ARBA" id="ARBA00022989"/>
    </source>
</evidence>
<dbReference type="FunFam" id="1.10.287.130:FF:000087">
    <property type="entry name" value="Ethylene receptor 4"/>
    <property type="match status" value="1"/>
</dbReference>
<dbReference type="Gene3D" id="1.10.287.130">
    <property type="match status" value="1"/>
</dbReference>
<dbReference type="GO" id="GO:0005524">
    <property type="term" value="F:ATP binding"/>
    <property type="evidence" value="ECO:0007669"/>
    <property type="project" value="UniProtKB-UniRule"/>
</dbReference>
<dbReference type="Proteomes" id="UP000283530">
    <property type="component" value="Unassembled WGS sequence"/>
</dbReference>
<organism evidence="28 29">
    <name type="scientific">Cinnamomum micranthum f. kanehirae</name>
    <dbReference type="NCBI Taxonomy" id="337451"/>
    <lineage>
        <taxon>Eukaryota</taxon>
        <taxon>Viridiplantae</taxon>
        <taxon>Streptophyta</taxon>
        <taxon>Embryophyta</taxon>
        <taxon>Tracheophyta</taxon>
        <taxon>Spermatophyta</taxon>
        <taxon>Magnoliopsida</taxon>
        <taxon>Magnoliidae</taxon>
        <taxon>Laurales</taxon>
        <taxon>Lauraceae</taxon>
        <taxon>Cinnamomum</taxon>
    </lineage>
</organism>
<protein>
    <recommendedName>
        <fullName evidence="18">Ethylene receptor</fullName>
    </recommendedName>
</protein>
<dbReference type="SMART" id="SM00388">
    <property type="entry name" value="HisKA"/>
    <property type="match status" value="1"/>
</dbReference>
<feature type="binding site" evidence="20">
    <location>
        <position position="88"/>
    </location>
    <ligand>
        <name>Cu cation</name>
        <dbReference type="ChEBI" id="CHEBI:23378"/>
    </ligand>
</feature>
<dbReference type="PROSITE" id="PS50110">
    <property type="entry name" value="RESPONSE_REGULATORY"/>
    <property type="match status" value="1"/>
</dbReference>
<evidence type="ECO:0000256" key="25">
    <source>
        <dbReference type="SAM" id="SignalP"/>
    </source>
</evidence>
<dbReference type="CDD" id="cd00082">
    <property type="entry name" value="HisKA"/>
    <property type="match status" value="1"/>
</dbReference>
<evidence type="ECO:0000256" key="11">
    <source>
        <dbReference type="ARBA" id="ARBA00022840"/>
    </source>
</evidence>
<gene>
    <name evidence="28" type="ORF">CKAN_02083700</name>
</gene>
<keyword evidence="17 18" id="KW-0675">Receptor</keyword>
<dbReference type="InterPro" id="IPR036097">
    <property type="entry name" value="HisK_dim/P_sf"/>
</dbReference>
<dbReference type="GO" id="GO:0004674">
    <property type="term" value="F:protein serine/threonine kinase activity"/>
    <property type="evidence" value="ECO:0007669"/>
    <property type="project" value="UniProtKB-ARBA"/>
</dbReference>
<dbReference type="Gene3D" id="3.40.50.2300">
    <property type="match status" value="1"/>
</dbReference>
<evidence type="ECO:0000256" key="21">
    <source>
        <dbReference type="PIRSR" id="PIRSR026389-3"/>
    </source>
</evidence>
<keyword evidence="16 21" id="KW-1015">Disulfide bond</keyword>
<dbReference type="InterPro" id="IPR003661">
    <property type="entry name" value="HisK_dim/P_dom"/>
</dbReference>
<feature type="disulfide bond" description="Interchain" evidence="21">
    <location>
        <position position="28"/>
    </location>
</feature>
<dbReference type="Pfam" id="PF00512">
    <property type="entry name" value="HisKA"/>
    <property type="match status" value="1"/>
</dbReference>
<dbReference type="FunFam" id="3.40.50.2300:FF:000240">
    <property type="entry name" value="Ethylene receptor"/>
    <property type="match status" value="1"/>
</dbReference>
<dbReference type="CDD" id="cd16938">
    <property type="entry name" value="HATPase_ETR2_ERS2-EIN4-like"/>
    <property type="match status" value="1"/>
</dbReference>
<dbReference type="GO" id="GO:0000155">
    <property type="term" value="F:phosphorelay sensor kinase activity"/>
    <property type="evidence" value="ECO:0007669"/>
    <property type="project" value="InterPro"/>
</dbReference>
<evidence type="ECO:0000259" key="26">
    <source>
        <dbReference type="PROSITE" id="PS50109"/>
    </source>
</evidence>
<evidence type="ECO:0000256" key="14">
    <source>
        <dbReference type="ARBA" id="ARBA00023012"/>
    </source>
</evidence>
<evidence type="ECO:0000313" key="29">
    <source>
        <dbReference type="Proteomes" id="UP000283530"/>
    </source>
</evidence>
<dbReference type="PIRSF" id="PIRSF026389">
    <property type="entry name" value="Ethyln_sen_HK"/>
    <property type="match status" value="1"/>
</dbReference>
<feature type="binding site" evidence="20">
    <location>
        <position position="92"/>
    </location>
    <ligand>
        <name>Cu cation</name>
        <dbReference type="ChEBI" id="CHEBI:23378"/>
    </ligand>
</feature>
<dbReference type="OrthoDB" id="60033at2759"/>
<keyword evidence="6 18" id="KW-0479">Metal-binding</keyword>
<dbReference type="SUPFAM" id="SSF55874">
    <property type="entry name" value="ATPase domain of HSP90 chaperone/DNA topoisomerase II/histidine kinase"/>
    <property type="match status" value="1"/>
</dbReference>
<evidence type="ECO:0000256" key="8">
    <source>
        <dbReference type="ARBA" id="ARBA00022745"/>
    </source>
</evidence>
<keyword evidence="11 18" id="KW-0067">ATP-binding</keyword>
<feature type="chain" id="PRO_5019200958" description="Ethylene receptor" evidence="25">
    <location>
        <begin position="21"/>
        <end position="752"/>
    </location>
</feature>
<comment type="caution">
    <text evidence="28">The sequence shown here is derived from an EMBL/GenBank/DDBJ whole genome shotgun (WGS) entry which is preliminary data.</text>
</comment>
<dbReference type="GO" id="GO:0051740">
    <property type="term" value="F:ethylene binding"/>
    <property type="evidence" value="ECO:0007669"/>
    <property type="project" value="UniProtKB-UniRule"/>
</dbReference>
<evidence type="ECO:0000256" key="20">
    <source>
        <dbReference type="PIRSR" id="PIRSR026389-2"/>
    </source>
</evidence>
<dbReference type="InterPro" id="IPR029016">
    <property type="entry name" value="GAF-like_dom_sf"/>
</dbReference>
<keyword evidence="29" id="KW-1185">Reference proteome</keyword>
<dbReference type="SUPFAM" id="SSF55781">
    <property type="entry name" value="GAF domain-like"/>
    <property type="match status" value="1"/>
</dbReference>
<keyword evidence="25" id="KW-0732">Signal</keyword>
<keyword evidence="9 18" id="KW-0418">Kinase</keyword>
<comment type="function">
    <text evidence="18">May act early in the ethylene signal transduction pathway, possibly as an ethylene receptor, or as a regulator of the pathway.</text>
</comment>
<dbReference type="CDD" id="cd19933">
    <property type="entry name" value="REC_ETR-like"/>
    <property type="match status" value="1"/>
</dbReference>
<keyword evidence="12 24" id="KW-1133">Transmembrane helix</keyword>
<evidence type="ECO:0000256" key="18">
    <source>
        <dbReference type="PIRNR" id="PIRNR026389"/>
    </source>
</evidence>
<feature type="binding site" evidence="19">
    <location>
        <position position="565"/>
    </location>
    <ligand>
        <name>ADP</name>
        <dbReference type="ChEBI" id="CHEBI:456216"/>
    </ligand>
</feature>
<evidence type="ECO:0000256" key="4">
    <source>
        <dbReference type="ARBA" id="ARBA00022679"/>
    </source>
</evidence>
<feature type="transmembrane region" description="Helical" evidence="24">
    <location>
        <begin position="50"/>
        <end position="69"/>
    </location>
</feature>
<evidence type="ECO:0000256" key="13">
    <source>
        <dbReference type="ARBA" id="ARBA00023008"/>
    </source>
</evidence>
<reference evidence="28 29" key="1">
    <citation type="journal article" date="2019" name="Nat. Plants">
        <title>Stout camphor tree genome fills gaps in understanding of flowering plant genome evolution.</title>
        <authorList>
            <person name="Chaw S.M."/>
            <person name="Liu Y.C."/>
            <person name="Wu Y.W."/>
            <person name="Wang H.Y."/>
            <person name="Lin C.I."/>
            <person name="Wu C.S."/>
            <person name="Ke H.M."/>
            <person name="Chang L.Y."/>
            <person name="Hsu C.Y."/>
            <person name="Yang H.T."/>
            <person name="Sudianto E."/>
            <person name="Hsu M.H."/>
            <person name="Wu K.P."/>
            <person name="Wang L.N."/>
            <person name="Leebens-Mack J.H."/>
            <person name="Tsai I.J."/>
        </authorList>
    </citation>
    <scope>NUCLEOTIDE SEQUENCE [LARGE SCALE GENOMIC DNA]</scope>
    <source>
        <strain evidence="29">cv. Chaw 1501</strain>
        <tissue evidence="28">Young leaves</tissue>
    </source>
</reference>
<dbReference type="EMBL" id="QPKB01000009">
    <property type="protein sequence ID" value="RWR91671.1"/>
    <property type="molecule type" value="Genomic_DNA"/>
</dbReference>
<feature type="domain" description="Histidine kinase" evidence="26">
    <location>
        <begin position="371"/>
        <end position="602"/>
    </location>
</feature>